<evidence type="ECO:0000259" key="2">
    <source>
        <dbReference type="PROSITE" id="PS50041"/>
    </source>
</evidence>
<dbReference type="PROSITE" id="PS50041">
    <property type="entry name" value="C_TYPE_LECTIN_2"/>
    <property type="match status" value="1"/>
</dbReference>
<accession>A0A9D4QKX2</accession>
<dbReference type="InterPro" id="IPR016187">
    <property type="entry name" value="CTDL_fold"/>
</dbReference>
<dbReference type="InterPro" id="IPR016186">
    <property type="entry name" value="C-type_lectin-like/link_sf"/>
</dbReference>
<dbReference type="InterPro" id="IPR001304">
    <property type="entry name" value="C-type_lectin-like"/>
</dbReference>
<protein>
    <recommendedName>
        <fullName evidence="2">C-type lectin domain-containing protein</fullName>
    </recommendedName>
</protein>
<dbReference type="Proteomes" id="UP000828390">
    <property type="component" value="Unassembled WGS sequence"/>
</dbReference>
<keyword evidence="4" id="KW-1185">Reference proteome</keyword>
<proteinExistence type="predicted"/>
<name>A0A9D4QKX2_DREPO</name>
<organism evidence="3 4">
    <name type="scientific">Dreissena polymorpha</name>
    <name type="common">Zebra mussel</name>
    <name type="synonym">Mytilus polymorpha</name>
    <dbReference type="NCBI Taxonomy" id="45954"/>
    <lineage>
        <taxon>Eukaryota</taxon>
        <taxon>Metazoa</taxon>
        <taxon>Spiralia</taxon>
        <taxon>Lophotrochozoa</taxon>
        <taxon>Mollusca</taxon>
        <taxon>Bivalvia</taxon>
        <taxon>Autobranchia</taxon>
        <taxon>Heteroconchia</taxon>
        <taxon>Euheterodonta</taxon>
        <taxon>Imparidentia</taxon>
        <taxon>Neoheterodontei</taxon>
        <taxon>Myida</taxon>
        <taxon>Dreissenoidea</taxon>
        <taxon>Dreissenidae</taxon>
        <taxon>Dreissena</taxon>
    </lineage>
</organism>
<evidence type="ECO:0000256" key="1">
    <source>
        <dbReference type="ARBA" id="ARBA00023157"/>
    </source>
</evidence>
<feature type="domain" description="C-type lectin" evidence="2">
    <location>
        <begin position="17"/>
        <end position="82"/>
    </location>
</feature>
<evidence type="ECO:0000313" key="4">
    <source>
        <dbReference type="Proteomes" id="UP000828390"/>
    </source>
</evidence>
<reference evidence="3" key="1">
    <citation type="journal article" date="2019" name="bioRxiv">
        <title>The Genome of the Zebra Mussel, Dreissena polymorpha: A Resource for Invasive Species Research.</title>
        <authorList>
            <person name="McCartney M.A."/>
            <person name="Auch B."/>
            <person name="Kono T."/>
            <person name="Mallez S."/>
            <person name="Zhang Y."/>
            <person name="Obille A."/>
            <person name="Becker A."/>
            <person name="Abrahante J.E."/>
            <person name="Garbe J."/>
            <person name="Badalamenti J.P."/>
            <person name="Herman A."/>
            <person name="Mangelson H."/>
            <person name="Liachko I."/>
            <person name="Sullivan S."/>
            <person name="Sone E.D."/>
            <person name="Koren S."/>
            <person name="Silverstein K.A.T."/>
            <person name="Beckman K.B."/>
            <person name="Gohl D.M."/>
        </authorList>
    </citation>
    <scope>NUCLEOTIDE SEQUENCE</scope>
    <source>
        <strain evidence="3">Duluth1</strain>
        <tissue evidence="3">Whole animal</tissue>
    </source>
</reference>
<dbReference type="Gene3D" id="3.10.100.10">
    <property type="entry name" value="Mannose-Binding Protein A, subunit A"/>
    <property type="match status" value="1"/>
</dbReference>
<reference evidence="3" key="2">
    <citation type="submission" date="2020-11" db="EMBL/GenBank/DDBJ databases">
        <authorList>
            <person name="McCartney M.A."/>
            <person name="Auch B."/>
            <person name="Kono T."/>
            <person name="Mallez S."/>
            <person name="Becker A."/>
            <person name="Gohl D.M."/>
            <person name="Silverstein K.A.T."/>
            <person name="Koren S."/>
            <person name="Bechman K.B."/>
            <person name="Herman A."/>
            <person name="Abrahante J.E."/>
            <person name="Garbe J."/>
        </authorList>
    </citation>
    <scope>NUCLEOTIDE SEQUENCE</scope>
    <source>
        <strain evidence="3">Duluth1</strain>
        <tissue evidence="3">Whole animal</tissue>
    </source>
</reference>
<keyword evidence="1" id="KW-1015">Disulfide bond</keyword>
<dbReference type="CDD" id="cd00037">
    <property type="entry name" value="CLECT"/>
    <property type="match status" value="1"/>
</dbReference>
<comment type="caution">
    <text evidence="3">The sequence shown here is derived from an EMBL/GenBank/DDBJ whole genome shotgun (WGS) entry which is preliminary data.</text>
</comment>
<dbReference type="EMBL" id="JAIWYP010000004">
    <property type="protein sequence ID" value="KAH3834839.1"/>
    <property type="molecule type" value="Genomic_DNA"/>
</dbReference>
<dbReference type="Pfam" id="PF00059">
    <property type="entry name" value="Lectin_C"/>
    <property type="match status" value="1"/>
</dbReference>
<gene>
    <name evidence="3" type="ORF">DPMN_108172</name>
</gene>
<dbReference type="PROSITE" id="PS00615">
    <property type="entry name" value="C_TYPE_LECTIN_1"/>
    <property type="match status" value="1"/>
</dbReference>
<sequence length="83" mass="9632">MLIESWSRIRGLKLGGLWIGGVRINNTFVWASHDNGYIPMSWFHWRSGEPTWNEQETCVLIKDARAEWYDAGCSTNLPFICNK</sequence>
<dbReference type="AlphaFoldDB" id="A0A9D4QKX2"/>
<evidence type="ECO:0000313" key="3">
    <source>
        <dbReference type="EMBL" id="KAH3834839.1"/>
    </source>
</evidence>
<dbReference type="InterPro" id="IPR018378">
    <property type="entry name" value="C-type_lectin_CS"/>
</dbReference>
<dbReference type="SUPFAM" id="SSF56436">
    <property type="entry name" value="C-type lectin-like"/>
    <property type="match status" value="1"/>
</dbReference>